<keyword evidence="4 10" id="KW-0418">Kinase</keyword>
<feature type="binding site" evidence="6">
    <location>
        <position position="390"/>
    </location>
    <ligand>
        <name>ATP</name>
        <dbReference type="ChEBI" id="CHEBI:30616"/>
    </ligand>
</feature>
<dbReference type="FunFam" id="1.10.510.10:FF:000698">
    <property type="entry name" value="Serine/threonine-protein kinase tousled-like 1"/>
    <property type="match status" value="1"/>
</dbReference>
<evidence type="ECO:0000256" key="2">
    <source>
        <dbReference type="ARBA" id="ARBA00022679"/>
    </source>
</evidence>
<gene>
    <name evidence="10" type="primary">TLK2</name>
    <name evidence="10" type="ORF">FOL47_008602</name>
</gene>
<feature type="compositionally biased region" description="Polar residues" evidence="8">
    <location>
        <begin position="637"/>
        <end position="652"/>
    </location>
</feature>
<proteinExistence type="predicted"/>
<dbReference type="PANTHER" id="PTHR22974:SF23">
    <property type="entry name" value="TOUSLED-LIKE KINASE, ISOFORM G"/>
    <property type="match status" value="1"/>
</dbReference>
<dbReference type="Proteomes" id="UP000591131">
    <property type="component" value="Unassembled WGS sequence"/>
</dbReference>
<feature type="compositionally biased region" description="Polar residues" evidence="8">
    <location>
        <begin position="58"/>
        <end position="67"/>
    </location>
</feature>
<organism evidence="10 11">
    <name type="scientific">Perkinsus chesapeaki</name>
    <name type="common">Clam parasite</name>
    <name type="synonym">Perkinsus andrewsi</name>
    <dbReference type="NCBI Taxonomy" id="330153"/>
    <lineage>
        <taxon>Eukaryota</taxon>
        <taxon>Sar</taxon>
        <taxon>Alveolata</taxon>
        <taxon>Perkinsozoa</taxon>
        <taxon>Perkinsea</taxon>
        <taxon>Perkinsida</taxon>
        <taxon>Perkinsidae</taxon>
        <taxon>Perkinsus</taxon>
    </lineage>
</organism>
<evidence type="ECO:0000256" key="4">
    <source>
        <dbReference type="ARBA" id="ARBA00022777"/>
    </source>
</evidence>
<dbReference type="InterPro" id="IPR017441">
    <property type="entry name" value="Protein_kinase_ATP_BS"/>
</dbReference>
<dbReference type="GO" id="GO:0005634">
    <property type="term" value="C:nucleus"/>
    <property type="evidence" value="ECO:0007669"/>
    <property type="project" value="TreeGrafter"/>
</dbReference>
<dbReference type="GO" id="GO:0005524">
    <property type="term" value="F:ATP binding"/>
    <property type="evidence" value="ECO:0007669"/>
    <property type="project" value="UniProtKB-UniRule"/>
</dbReference>
<keyword evidence="5 6" id="KW-0067">ATP-binding</keyword>
<reference evidence="10 11" key="1">
    <citation type="submission" date="2020-04" db="EMBL/GenBank/DDBJ databases">
        <title>Perkinsus chesapeaki whole genome sequence.</title>
        <authorList>
            <person name="Bogema D.R."/>
        </authorList>
    </citation>
    <scope>NUCLEOTIDE SEQUENCE [LARGE SCALE GENOMIC DNA]</scope>
    <source>
        <strain evidence="10">ATCC PRA-425</strain>
    </source>
</reference>
<feature type="domain" description="Protein kinase" evidence="9">
    <location>
        <begin position="361"/>
        <end position="632"/>
    </location>
</feature>
<accession>A0A7J6MTK0</accession>
<dbReference type="CDD" id="cd13990">
    <property type="entry name" value="STKc_TLK"/>
    <property type="match status" value="1"/>
</dbReference>
<dbReference type="Pfam" id="PF00069">
    <property type="entry name" value="Pkinase"/>
    <property type="match status" value="1"/>
</dbReference>
<evidence type="ECO:0000256" key="7">
    <source>
        <dbReference type="SAM" id="Coils"/>
    </source>
</evidence>
<dbReference type="GO" id="GO:0004674">
    <property type="term" value="F:protein serine/threonine kinase activity"/>
    <property type="evidence" value="ECO:0007669"/>
    <property type="project" value="UniProtKB-KW"/>
</dbReference>
<feature type="compositionally biased region" description="Polar residues" evidence="8">
    <location>
        <begin position="76"/>
        <end position="89"/>
    </location>
</feature>
<dbReference type="PROSITE" id="PS00107">
    <property type="entry name" value="PROTEIN_KINASE_ATP"/>
    <property type="match status" value="1"/>
</dbReference>
<keyword evidence="2" id="KW-0808">Transferase</keyword>
<sequence length="836" mass="94457">MDQQSCKTCPGEDIPDENSVRVRVPATTVKTENTWRKRKNFTPMRREQPSKRGRTSPRNKSSGSQSIRKFLAPVSKPNSTIGTAPSSPSMELVEFPWTECSDSADASDSKSSEDLAISALEVQKLRRELLDCQSFNESLMSERERHIKEVKEFKDTLKRAAANMREILKHMSHTMHLENKKDLQQQAERLGKLVPSTRSATGHHWKGGTEEKSILDAHKRLQSFKAQLDEEKAQYRKLLRIRRARANAEGQAGPESSTSVFQDDDTNTKFPGPSDEVSICIQLMPADEAEYQIHEAKENIQMMEMTLKKTEADLVERENRLHAERTLFNKELRTCNSHEQSAFGNYPCLGKSTDGLLPGRYQLMTMIGKGGFSEVFKAYDLETHSYVAVKIHQIRPDMTEMAREAYVRHTWREYGIHKRLKHRRIIQLYDYFPIDCHSFGTVLEFCEGVDLDTYLKAHGPIPEKEARGIMVQVFSGLKYMNSGGHKIIHYDLKPGNLMYHEGNIKITDFGLSKQVDQQQNHDTVELTSLGTGTYWYLPPECFDTSAAKISNKVDVWSCGVIFYELLFGRKPFGHGISQDHLIRAGTIKNAHGVEFPQSGRVSKEAKSFIQRLLIYDRQLRPDVIEAANDPYIRRSGDSSSLSGKEQSEGTSQQRREQATTEGSSPAVETTPVSSRSGFIEGTTQLESLFEGCSPEARLSFDNQQKCLEILAKGTGCPSKYWGSVREILVKSIDAAASRRDQSTDTGDAIKQRKWMCRYLTSLPVPPNNGLQRVAECCLDDATWKNLDKWTFAVLRCVSAMVIPEDHSQTVSPNTSSRKRKVEDRDGSAKTLVSAED</sequence>
<keyword evidence="7" id="KW-0175">Coiled coil</keyword>
<name>A0A7J6MTK0_PERCH</name>
<evidence type="ECO:0000256" key="5">
    <source>
        <dbReference type="ARBA" id="ARBA00022840"/>
    </source>
</evidence>
<protein>
    <submittedName>
        <fullName evidence="10">Serine/threonine-protein kinase tousled-like 2</fullName>
    </submittedName>
</protein>
<dbReference type="Gene3D" id="1.10.510.10">
    <property type="entry name" value="Transferase(Phosphotransferase) domain 1"/>
    <property type="match status" value="1"/>
</dbReference>
<feature type="compositionally biased region" description="Polar residues" evidence="8">
    <location>
        <begin position="659"/>
        <end position="676"/>
    </location>
</feature>
<dbReference type="GO" id="GO:0007059">
    <property type="term" value="P:chromosome segregation"/>
    <property type="evidence" value="ECO:0007669"/>
    <property type="project" value="TreeGrafter"/>
</dbReference>
<feature type="region of interest" description="Disordered" evidence="8">
    <location>
        <begin position="1"/>
        <end position="90"/>
    </location>
</feature>
<dbReference type="PANTHER" id="PTHR22974">
    <property type="entry name" value="MIXED LINEAGE PROTEIN KINASE"/>
    <property type="match status" value="1"/>
</dbReference>
<dbReference type="SUPFAM" id="SSF56112">
    <property type="entry name" value="Protein kinase-like (PK-like)"/>
    <property type="match status" value="1"/>
</dbReference>
<dbReference type="OrthoDB" id="346907at2759"/>
<feature type="coiled-coil region" evidence="7">
    <location>
        <begin position="136"/>
        <end position="163"/>
    </location>
</feature>
<feature type="coiled-coil region" evidence="7">
    <location>
        <begin position="214"/>
        <end position="241"/>
    </location>
</feature>
<feature type="region of interest" description="Disordered" evidence="8">
    <location>
        <begin position="246"/>
        <end position="274"/>
    </location>
</feature>
<evidence type="ECO:0000256" key="8">
    <source>
        <dbReference type="SAM" id="MobiDB-lite"/>
    </source>
</evidence>
<evidence type="ECO:0000313" key="11">
    <source>
        <dbReference type="Proteomes" id="UP000591131"/>
    </source>
</evidence>
<dbReference type="EMBL" id="JAAPAO010000056">
    <property type="protein sequence ID" value="KAF4674854.1"/>
    <property type="molecule type" value="Genomic_DNA"/>
</dbReference>
<comment type="caution">
    <text evidence="10">The sequence shown here is derived from an EMBL/GenBank/DDBJ whole genome shotgun (WGS) entry which is preliminary data.</text>
</comment>
<dbReference type="PROSITE" id="PS50011">
    <property type="entry name" value="PROTEIN_KINASE_DOM"/>
    <property type="match status" value="1"/>
</dbReference>
<dbReference type="AlphaFoldDB" id="A0A7J6MTK0"/>
<feature type="region of interest" description="Disordered" evidence="8">
    <location>
        <begin position="634"/>
        <end position="676"/>
    </location>
</feature>
<feature type="region of interest" description="Disordered" evidence="8">
    <location>
        <begin position="807"/>
        <end position="836"/>
    </location>
</feature>
<keyword evidence="3 6" id="KW-0547">Nucleotide-binding</keyword>
<evidence type="ECO:0000256" key="1">
    <source>
        <dbReference type="ARBA" id="ARBA00022527"/>
    </source>
</evidence>
<evidence type="ECO:0000256" key="3">
    <source>
        <dbReference type="ARBA" id="ARBA00022741"/>
    </source>
</evidence>
<evidence type="ECO:0000313" key="10">
    <source>
        <dbReference type="EMBL" id="KAF4674854.1"/>
    </source>
</evidence>
<dbReference type="InterPro" id="IPR000719">
    <property type="entry name" value="Prot_kinase_dom"/>
</dbReference>
<dbReference type="SMART" id="SM00220">
    <property type="entry name" value="S_TKc"/>
    <property type="match status" value="1"/>
</dbReference>
<keyword evidence="1" id="KW-0723">Serine/threonine-protein kinase</keyword>
<dbReference type="PROSITE" id="PS00108">
    <property type="entry name" value="PROTEIN_KINASE_ST"/>
    <property type="match status" value="1"/>
</dbReference>
<feature type="coiled-coil region" evidence="7">
    <location>
        <begin position="286"/>
        <end position="320"/>
    </location>
</feature>
<dbReference type="InterPro" id="IPR011009">
    <property type="entry name" value="Kinase-like_dom_sf"/>
</dbReference>
<keyword evidence="11" id="KW-1185">Reference proteome</keyword>
<evidence type="ECO:0000259" key="9">
    <source>
        <dbReference type="PROSITE" id="PS50011"/>
    </source>
</evidence>
<dbReference type="InterPro" id="IPR008271">
    <property type="entry name" value="Ser/Thr_kinase_AS"/>
</dbReference>
<evidence type="ECO:0000256" key="6">
    <source>
        <dbReference type="PROSITE-ProRule" id="PRU10141"/>
    </source>
</evidence>
<dbReference type="GO" id="GO:0035556">
    <property type="term" value="P:intracellular signal transduction"/>
    <property type="evidence" value="ECO:0007669"/>
    <property type="project" value="TreeGrafter"/>
</dbReference>